<keyword evidence="3" id="KW-1185">Reference proteome</keyword>
<evidence type="ECO:0000313" key="2">
    <source>
        <dbReference type="EMBL" id="CAE1150717.1"/>
    </source>
</evidence>
<feature type="transmembrane region" description="Helical" evidence="1">
    <location>
        <begin position="62"/>
        <end position="82"/>
    </location>
</feature>
<sequence>MLSVGDGITDNILKENLKDTACLLVDETRDTFDTTSASQTANSGLGDTLDAISEHLPRSLSLSLSLSLCLSVCLSVCLSEWVQLSLNPNVCLSLSLSLSLSLYLSIYLSIFYTAICQWLSFKKYIHLSLNSYAFFSLLPSPLSFSLIQQYANV</sequence>
<evidence type="ECO:0000256" key="1">
    <source>
        <dbReference type="SAM" id="Phobius"/>
    </source>
</evidence>
<name>A0A812ARJ8_ACAPH</name>
<organism evidence="2 3">
    <name type="scientific">Acanthosepion pharaonis</name>
    <name type="common">Pharaoh cuttlefish</name>
    <name type="synonym">Sepia pharaonis</name>
    <dbReference type="NCBI Taxonomy" id="158019"/>
    <lineage>
        <taxon>Eukaryota</taxon>
        <taxon>Metazoa</taxon>
        <taxon>Spiralia</taxon>
        <taxon>Lophotrochozoa</taxon>
        <taxon>Mollusca</taxon>
        <taxon>Cephalopoda</taxon>
        <taxon>Coleoidea</taxon>
        <taxon>Decapodiformes</taxon>
        <taxon>Sepiida</taxon>
        <taxon>Sepiina</taxon>
        <taxon>Sepiidae</taxon>
        <taxon>Acanthosepion</taxon>
    </lineage>
</organism>
<evidence type="ECO:0000313" key="3">
    <source>
        <dbReference type="Proteomes" id="UP000597762"/>
    </source>
</evidence>
<dbReference type="Proteomes" id="UP000597762">
    <property type="component" value="Unassembled WGS sequence"/>
</dbReference>
<dbReference type="AlphaFoldDB" id="A0A812ARJ8"/>
<feature type="transmembrane region" description="Helical" evidence="1">
    <location>
        <begin position="132"/>
        <end position="151"/>
    </location>
</feature>
<protein>
    <submittedName>
        <fullName evidence="2">Uncharacterized protein</fullName>
    </submittedName>
</protein>
<accession>A0A812ARJ8</accession>
<dbReference type="EMBL" id="CAHIKZ030000087">
    <property type="protein sequence ID" value="CAE1150717.1"/>
    <property type="molecule type" value="Genomic_DNA"/>
</dbReference>
<keyword evidence="1" id="KW-0812">Transmembrane</keyword>
<proteinExistence type="predicted"/>
<reference evidence="2" key="1">
    <citation type="submission" date="2021-01" db="EMBL/GenBank/DDBJ databases">
        <authorList>
            <person name="Li R."/>
            <person name="Bekaert M."/>
        </authorList>
    </citation>
    <scope>NUCLEOTIDE SEQUENCE</scope>
    <source>
        <strain evidence="2">Farmed</strain>
    </source>
</reference>
<keyword evidence="1" id="KW-0472">Membrane</keyword>
<comment type="caution">
    <text evidence="2">The sequence shown here is derived from an EMBL/GenBank/DDBJ whole genome shotgun (WGS) entry which is preliminary data.</text>
</comment>
<feature type="transmembrane region" description="Helical" evidence="1">
    <location>
        <begin position="102"/>
        <end position="120"/>
    </location>
</feature>
<keyword evidence="1" id="KW-1133">Transmembrane helix</keyword>
<dbReference type="OrthoDB" id="10071251at2759"/>
<gene>
    <name evidence="2" type="ORF">SPHA_2989</name>
</gene>